<accession>A0A9P5ZBY0</accession>
<keyword evidence="1" id="KW-0472">Membrane</keyword>
<dbReference type="InterPro" id="IPR045340">
    <property type="entry name" value="DUF6533"/>
</dbReference>
<evidence type="ECO:0000313" key="3">
    <source>
        <dbReference type="EMBL" id="KAF9485397.1"/>
    </source>
</evidence>
<feature type="domain" description="DUF6533" evidence="2">
    <location>
        <begin position="29"/>
        <end position="72"/>
    </location>
</feature>
<feature type="transmembrane region" description="Helical" evidence="1">
    <location>
        <begin position="84"/>
        <end position="104"/>
    </location>
</feature>
<proteinExistence type="predicted"/>
<dbReference type="Proteomes" id="UP000807469">
    <property type="component" value="Unassembled WGS sequence"/>
</dbReference>
<feature type="transmembrane region" description="Helical" evidence="1">
    <location>
        <begin position="162"/>
        <end position="183"/>
    </location>
</feature>
<feature type="transmembrane region" description="Helical" evidence="1">
    <location>
        <begin position="235"/>
        <end position="255"/>
    </location>
</feature>
<dbReference type="OrthoDB" id="2638860at2759"/>
<protein>
    <recommendedName>
        <fullName evidence="2">DUF6533 domain-containing protein</fullName>
    </recommendedName>
</protein>
<name>A0A9P5ZBY0_9AGAR</name>
<sequence>MPQLEQLSISLNVVNNAVFSGQSTLLVHYCHLAALVVAVYDHLITFDIEVKPPMKKWSKSTVLYFLARYLAFAAKDYALYSGTIGLKFVGSGAILIVMITQVIMQLRIKALYGKAVSIIITSLWSIQVATLVSLSIVSIAGMEVQPITLGNNFVCNCTYLPPYAYLLWVPVIAFETFLFFLSLRIAHRNYLEIGHWGGTTLIQIVLRDNFIFFFCAFAAYLITTITWVVLKPVYFTVPGSFACAVTTVMGCRLILNLCHAYHCPPDPSDTPPVSIWAAHTSPARIRFVMPVDTRASMSAMSFWQARNPLTPSWRPSHSQQSRVFQTLDSESSDPIQARVKSSLSSSKFVFVTEPTVAKNDLGGSDRIEMRMLGGPTAD</sequence>
<dbReference type="EMBL" id="MU155136">
    <property type="protein sequence ID" value="KAF9485397.1"/>
    <property type="molecule type" value="Genomic_DNA"/>
</dbReference>
<feature type="transmembrane region" description="Helical" evidence="1">
    <location>
        <begin position="116"/>
        <end position="142"/>
    </location>
</feature>
<comment type="caution">
    <text evidence="3">The sequence shown here is derived from an EMBL/GenBank/DDBJ whole genome shotgun (WGS) entry which is preliminary data.</text>
</comment>
<keyword evidence="1" id="KW-0812">Transmembrane</keyword>
<evidence type="ECO:0000259" key="2">
    <source>
        <dbReference type="Pfam" id="PF20151"/>
    </source>
</evidence>
<evidence type="ECO:0000256" key="1">
    <source>
        <dbReference type="SAM" id="Phobius"/>
    </source>
</evidence>
<evidence type="ECO:0000313" key="4">
    <source>
        <dbReference type="Proteomes" id="UP000807469"/>
    </source>
</evidence>
<keyword evidence="1" id="KW-1133">Transmembrane helix</keyword>
<keyword evidence="4" id="KW-1185">Reference proteome</keyword>
<organism evidence="3 4">
    <name type="scientific">Pholiota conissans</name>
    <dbReference type="NCBI Taxonomy" id="109636"/>
    <lineage>
        <taxon>Eukaryota</taxon>
        <taxon>Fungi</taxon>
        <taxon>Dikarya</taxon>
        <taxon>Basidiomycota</taxon>
        <taxon>Agaricomycotina</taxon>
        <taxon>Agaricomycetes</taxon>
        <taxon>Agaricomycetidae</taxon>
        <taxon>Agaricales</taxon>
        <taxon>Agaricineae</taxon>
        <taxon>Strophariaceae</taxon>
        <taxon>Pholiota</taxon>
    </lineage>
</organism>
<feature type="transmembrane region" description="Helical" evidence="1">
    <location>
        <begin position="210"/>
        <end position="229"/>
    </location>
</feature>
<dbReference type="AlphaFoldDB" id="A0A9P5ZBY0"/>
<gene>
    <name evidence="3" type="ORF">BDN70DRAFT_871445</name>
</gene>
<dbReference type="Pfam" id="PF20151">
    <property type="entry name" value="DUF6533"/>
    <property type="match status" value="1"/>
</dbReference>
<reference evidence="3" key="1">
    <citation type="submission" date="2020-11" db="EMBL/GenBank/DDBJ databases">
        <authorList>
            <consortium name="DOE Joint Genome Institute"/>
            <person name="Ahrendt S."/>
            <person name="Riley R."/>
            <person name="Andreopoulos W."/>
            <person name="Labutti K."/>
            <person name="Pangilinan J."/>
            <person name="Ruiz-Duenas F.J."/>
            <person name="Barrasa J.M."/>
            <person name="Sanchez-Garcia M."/>
            <person name="Camarero S."/>
            <person name="Miyauchi S."/>
            <person name="Serrano A."/>
            <person name="Linde D."/>
            <person name="Babiker R."/>
            <person name="Drula E."/>
            <person name="Ayuso-Fernandez I."/>
            <person name="Pacheco R."/>
            <person name="Padilla G."/>
            <person name="Ferreira P."/>
            <person name="Barriuso J."/>
            <person name="Kellner H."/>
            <person name="Castanera R."/>
            <person name="Alfaro M."/>
            <person name="Ramirez L."/>
            <person name="Pisabarro A.G."/>
            <person name="Kuo A."/>
            <person name="Tritt A."/>
            <person name="Lipzen A."/>
            <person name="He G."/>
            <person name="Yan M."/>
            <person name="Ng V."/>
            <person name="Cullen D."/>
            <person name="Martin F."/>
            <person name="Rosso M.-N."/>
            <person name="Henrissat B."/>
            <person name="Hibbett D."/>
            <person name="Martinez A.T."/>
            <person name="Grigoriev I.V."/>
        </authorList>
    </citation>
    <scope>NUCLEOTIDE SEQUENCE</scope>
    <source>
        <strain evidence="3">CIRM-BRFM 674</strain>
    </source>
</reference>